<gene>
    <name evidence="6" type="ORF">BCR36DRAFT_313046</name>
</gene>
<dbReference type="GO" id="GO:0006383">
    <property type="term" value="P:transcription by RNA polymerase III"/>
    <property type="evidence" value="ECO:0007669"/>
    <property type="project" value="InterPro"/>
</dbReference>
<comment type="subcellular location">
    <subcellularLocation>
        <location evidence="1">Nucleus</location>
    </subcellularLocation>
</comment>
<dbReference type="PIRSF" id="PIRSF028763">
    <property type="entry name" value="RNA_pol_Rpc34"/>
    <property type="match status" value="1"/>
</dbReference>
<evidence type="ECO:0000313" key="7">
    <source>
        <dbReference type="Proteomes" id="UP000193719"/>
    </source>
</evidence>
<dbReference type="InterPro" id="IPR036388">
    <property type="entry name" value="WH-like_DNA-bd_sf"/>
</dbReference>
<protein>
    <submittedName>
        <fullName evidence="6">RNA polymerase Rpc34</fullName>
    </submittedName>
</protein>
<dbReference type="InterPro" id="IPR007832">
    <property type="entry name" value="RNA_pol_Rpc34"/>
</dbReference>
<dbReference type="Gene3D" id="1.10.10.10">
    <property type="entry name" value="Winged helix-like DNA-binding domain superfamily/Winged helix DNA-binding domain"/>
    <property type="match status" value="1"/>
</dbReference>
<proteinExistence type="inferred from homology"/>
<keyword evidence="3" id="KW-0240">DNA-directed RNA polymerase</keyword>
<evidence type="ECO:0000256" key="1">
    <source>
        <dbReference type="ARBA" id="ARBA00004123"/>
    </source>
</evidence>
<comment type="caution">
    <text evidence="6">The sequence shown here is derived from an EMBL/GenBank/DDBJ whole genome shotgun (WGS) entry which is preliminary data.</text>
</comment>
<dbReference type="InterPro" id="IPR016049">
    <property type="entry name" value="RNA_pol_Rpc34-like"/>
</dbReference>
<comment type="similarity">
    <text evidence="2">Belongs to the eukaryotic RPC34/RPC39 RNA polymerase subunit family.</text>
</comment>
<evidence type="ECO:0000313" key="6">
    <source>
        <dbReference type="EMBL" id="ORX39483.1"/>
    </source>
</evidence>
<dbReference type="Proteomes" id="UP000193719">
    <property type="component" value="Unassembled WGS sequence"/>
</dbReference>
<dbReference type="STRING" id="1754191.A0A1Y1UN50"/>
<reference evidence="6 7" key="1">
    <citation type="submission" date="2016-08" db="EMBL/GenBank/DDBJ databases">
        <title>Genomes of anaerobic fungi encode conserved fungal cellulosomes for biomass hydrolysis.</title>
        <authorList>
            <consortium name="DOE Joint Genome Institute"/>
            <person name="Haitjema C.H."/>
            <person name="Gilmore S.P."/>
            <person name="Henske J.K."/>
            <person name="Solomon K.V."/>
            <person name="De Groot R."/>
            <person name="Kuo A."/>
            <person name="Mondo S.J."/>
            <person name="Salamov A.A."/>
            <person name="Labutti K."/>
            <person name="Zhao Z."/>
            <person name="Chiniquy J."/>
            <person name="Barry K."/>
            <person name="Brewer H.M."/>
            <person name="Purvine S.O."/>
            <person name="Wright A.T."/>
            <person name="Boxma B."/>
            <person name="Van Alen T."/>
            <person name="Hackstein J.H."/>
            <person name="Baker S.E."/>
            <person name="Grigoriev I.V."/>
            <person name="O'Malley M.A."/>
        </authorList>
    </citation>
    <scope>NUCLEOTIDE SEQUENCE [LARGE SCALE GENOMIC DNA]</scope>
    <source>
        <strain evidence="7">finn</strain>
    </source>
</reference>
<evidence type="ECO:0000256" key="3">
    <source>
        <dbReference type="ARBA" id="ARBA00022478"/>
    </source>
</evidence>
<name>A0A1Y1UN50_9FUNG</name>
<accession>A0A1Y1UN50</accession>
<dbReference type="GO" id="GO:0005654">
    <property type="term" value="C:nucleoplasm"/>
    <property type="evidence" value="ECO:0007669"/>
    <property type="project" value="UniProtKB-ARBA"/>
</dbReference>
<evidence type="ECO:0000256" key="4">
    <source>
        <dbReference type="ARBA" id="ARBA00023163"/>
    </source>
</evidence>
<keyword evidence="5" id="KW-0539">Nucleus</keyword>
<keyword evidence="7" id="KW-1185">Reference proteome</keyword>
<reference evidence="6 7" key="2">
    <citation type="submission" date="2016-08" db="EMBL/GenBank/DDBJ databases">
        <title>Pervasive Adenine N6-methylation of Active Genes in Fungi.</title>
        <authorList>
            <consortium name="DOE Joint Genome Institute"/>
            <person name="Mondo S.J."/>
            <person name="Dannebaum R.O."/>
            <person name="Kuo R.C."/>
            <person name="Labutti K."/>
            <person name="Haridas S."/>
            <person name="Kuo A."/>
            <person name="Salamov A."/>
            <person name="Ahrendt S.R."/>
            <person name="Lipzen A."/>
            <person name="Sullivan W."/>
            <person name="Andreopoulos W.B."/>
            <person name="Clum A."/>
            <person name="Lindquist E."/>
            <person name="Daum C."/>
            <person name="Ramamoorthy G.K."/>
            <person name="Gryganskyi A."/>
            <person name="Culley D."/>
            <person name="Magnuson J.K."/>
            <person name="James T.Y."/>
            <person name="O'Malley M.A."/>
            <person name="Stajich J.E."/>
            <person name="Spatafora J.W."/>
            <person name="Visel A."/>
            <person name="Grigoriev I.V."/>
        </authorList>
    </citation>
    <scope>NUCLEOTIDE SEQUENCE [LARGE SCALE GENOMIC DNA]</scope>
    <source>
        <strain evidence="7">finn</strain>
    </source>
</reference>
<dbReference type="SUPFAM" id="SSF46785">
    <property type="entry name" value="Winged helix' DNA-binding domain"/>
    <property type="match status" value="1"/>
</dbReference>
<keyword evidence="4" id="KW-0804">Transcription</keyword>
<evidence type="ECO:0000256" key="2">
    <source>
        <dbReference type="ARBA" id="ARBA00011038"/>
    </source>
</evidence>
<dbReference type="OrthoDB" id="613763at2759"/>
<dbReference type="PANTHER" id="PTHR12780">
    <property type="entry name" value="RNA POLYMERASE III DNA DIRECTED , 39KD SUBUNIT-RELATED"/>
    <property type="match status" value="1"/>
</dbReference>
<dbReference type="GO" id="GO:0005666">
    <property type="term" value="C:RNA polymerase III complex"/>
    <property type="evidence" value="ECO:0007669"/>
    <property type="project" value="InterPro"/>
</dbReference>
<dbReference type="AlphaFoldDB" id="A0A1Y1UN50"/>
<dbReference type="GO" id="GO:0005737">
    <property type="term" value="C:cytoplasm"/>
    <property type="evidence" value="ECO:0007669"/>
    <property type="project" value="UniProtKB-ARBA"/>
</dbReference>
<dbReference type="FunFam" id="1.10.10.10:FF:000116">
    <property type="entry name" value="DNA-directed RNA polymerase III subunit RPC6"/>
    <property type="match status" value="1"/>
</dbReference>
<dbReference type="InterPro" id="IPR036390">
    <property type="entry name" value="WH_DNA-bd_sf"/>
</dbReference>
<evidence type="ECO:0000256" key="5">
    <source>
        <dbReference type="ARBA" id="ARBA00023242"/>
    </source>
</evidence>
<dbReference type="Pfam" id="PF05158">
    <property type="entry name" value="RNA_pol_Rpc34"/>
    <property type="match status" value="1"/>
</dbReference>
<sequence>RLRSMDANEKIIYGYIKEAGTKGIWQKDLKIKSGIHQKQVLASLKALEKRKIIKTVKSIKNSIKRVYMLYELAPSDEVTGGTFYQDNELDVEFIEILSTAIYRKILKESMPENEEQLLPSNYPYYPTVSYLSNFLNNSDLFRSGVSLDNDDVQGLLDRLVYDGKIEKRLRTSTLGSSGDDEDDAWMYKAVNNNKSETTLTSTPCGQCPIFKMCNSSGEVNSSTCEYFSKWLEF</sequence>
<organism evidence="6 7">
    <name type="scientific">Piromyces finnis</name>
    <dbReference type="NCBI Taxonomy" id="1754191"/>
    <lineage>
        <taxon>Eukaryota</taxon>
        <taxon>Fungi</taxon>
        <taxon>Fungi incertae sedis</taxon>
        <taxon>Chytridiomycota</taxon>
        <taxon>Chytridiomycota incertae sedis</taxon>
        <taxon>Neocallimastigomycetes</taxon>
        <taxon>Neocallimastigales</taxon>
        <taxon>Neocallimastigaceae</taxon>
        <taxon>Piromyces</taxon>
    </lineage>
</organism>
<feature type="non-terminal residue" evidence="6">
    <location>
        <position position="1"/>
    </location>
</feature>
<dbReference type="EMBL" id="MCFH01000110">
    <property type="protein sequence ID" value="ORX39483.1"/>
    <property type="molecule type" value="Genomic_DNA"/>
</dbReference>